<protein>
    <submittedName>
        <fullName evidence="2">Uncharacterized protein</fullName>
    </submittedName>
</protein>
<gene>
    <name evidence="2" type="ORF">P3T76_008418</name>
</gene>
<feature type="compositionally biased region" description="Basic residues" evidence="1">
    <location>
        <begin position="428"/>
        <end position="441"/>
    </location>
</feature>
<comment type="caution">
    <text evidence="2">The sequence shown here is derived from an EMBL/GenBank/DDBJ whole genome shotgun (WGS) entry which is preliminary data.</text>
</comment>
<feature type="compositionally biased region" description="Acidic residues" evidence="1">
    <location>
        <begin position="83"/>
        <end position="102"/>
    </location>
</feature>
<evidence type="ECO:0000313" key="3">
    <source>
        <dbReference type="Proteomes" id="UP001259832"/>
    </source>
</evidence>
<evidence type="ECO:0000256" key="1">
    <source>
        <dbReference type="SAM" id="MobiDB-lite"/>
    </source>
</evidence>
<feature type="compositionally biased region" description="Basic residues" evidence="1">
    <location>
        <begin position="395"/>
        <end position="420"/>
    </location>
</feature>
<proteinExistence type="predicted"/>
<name>A0AAD9GKC1_9STRA</name>
<organism evidence="2 3">
    <name type="scientific">Phytophthora citrophthora</name>
    <dbReference type="NCBI Taxonomy" id="4793"/>
    <lineage>
        <taxon>Eukaryota</taxon>
        <taxon>Sar</taxon>
        <taxon>Stramenopiles</taxon>
        <taxon>Oomycota</taxon>
        <taxon>Peronosporomycetes</taxon>
        <taxon>Peronosporales</taxon>
        <taxon>Peronosporaceae</taxon>
        <taxon>Phytophthora</taxon>
    </lineage>
</organism>
<dbReference type="EMBL" id="JASMQC010000015">
    <property type="protein sequence ID" value="KAK1940095.1"/>
    <property type="molecule type" value="Genomic_DNA"/>
</dbReference>
<reference evidence="2" key="1">
    <citation type="submission" date="2023-08" db="EMBL/GenBank/DDBJ databases">
        <title>Reference Genome Resource for the Citrus Pathogen Phytophthora citrophthora.</title>
        <authorList>
            <person name="Moller H."/>
            <person name="Coetzee B."/>
            <person name="Rose L.J."/>
            <person name="Van Niekerk J.M."/>
        </authorList>
    </citation>
    <scope>NUCLEOTIDE SEQUENCE</scope>
    <source>
        <strain evidence="2">STE-U-9442</strain>
    </source>
</reference>
<feature type="region of interest" description="Disordered" evidence="1">
    <location>
        <begin position="394"/>
        <end position="448"/>
    </location>
</feature>
<dbReference type="Proteomes" id="UP001259832">
    <property type="component" value="Unassembled WGS sequence"/>
</dbReference>
<sequence>MIKLVESRNWSKTTGRTASLNAAMASSMGLNDKLAKQVEKIAVGVKTESVGCKRKANVVHEKAPVPPQKAEESDSLPASNSEAELDSDSSSDSTLESEDEDDIGGSEAALKALMKAQPGKSAATRTRLPAVHMNPIVQEVDALPRKDRILITPDILLALKDSVHGDVDGRQRFEVISSLKFVVKWASDPTEQVQCVSSYRAYAEAVTAYVDDLPVASEQTAEIDRLASELDSKVQCFSEGTNATSSTATRASNATEPHVALRKRVLQIDKMPLSKHRQQMLGLLISFKAEASIPWTYSRSNRLKRTATTVARWMRDAPREPELLCLDALLVAASLPWDRNHLYSKFLKGIEQPDTCSTVTEIEGMLDPFRVILNHVTLGWVSREDPTVQKIPESRHRRIGLHKVSRSGKKAKQKASKVKVKMPASQPKSKKKKKKKKRKSIGHSPMSDNDDALYERIVRMIPVDALQNSYNNVIQDGVSSVNDAVDGAVAALAHLKEVRDAVDKLGQDRPQRNKNLLNTMNRTMALQLELELALQKIWLHPKGSTGDCGLGREIRENEFAGGACCHFREKCGVVAYEGQYRSEKLDGCISEIFKVNGSVRSPNGEHKGKDSIERPLPSISSKEQQHAAIYTTLIKDGKQMPIRSRLKIIPRILLLLKDAMVTDEAGALKTAISDSIEELLKWMVEGCKMWQDLGSYQVFAVILSSYAAQHPEMGKLKSISNENNKQRASGKLSSPKLELTKGNYLEKLQMMTQSSVGARRLQLPVVLVKLTDIALMSGSHEQLSILKYVLLWAKLSAGSGDDLSAYDEFCKDMAVIISKSPGDGRKAGLERLNTSLLALLKEQKTNSKESSTDMSLSYELMVFRANAMAPSDRGIQIPQVFSSLKKEMSRGAAATNVQEILKALRTVKQWANYLPEESNLRQLYGDLTEQIELYNRGVSVFHAKVSLTSEIQNFRTIAGIAISETIDGVLAKVKQLSEASGDQRLLQLDECILMFGKVLPRTGERRWPGAVVKSYELLLKYLEPCPPGFRNQRITALNKWMHPRRRR</sequence>
<keyword evidence="3" id="KW-1185">Reference proteome</keyword>
<accession>A0AAD9GKC1</accession>
<feature type="region of interest" description="Disordered" evidence="1">
    <location>
        <begin position="58"/>
        <end position="102"/>
    </location>
</feature>
<dbReference type="AlphaFoldDB" id="A0AAD9GKC1"/>
<evidence type="ECO:0000313" key="2">
    <source>
        <dbReference type="EMBL" id="KAK1940095.1"/>
    </source>
</evidence>